<name>A0A8T1WXB0_9STRA</name>
<keyword evidence="3" id="KW-1185">Reference proteome</keyword>
<evidence type="ECO:0008006" key="4">
    <source>
        <dbReference type="Google" id="ProtNLM"/>
    </source>
</evidence>
<evidence type="ECO:0000256" key="1">
    <source>
        <dbReference type="SAM" id="MobiDB-lite"/>
    </source>
</evidence>
<feature type="region of interest" description="Disordered" evidence="1">
    <location>
        <begin position="79"/>
        <end position="109"/>
    </location>
</feature>
<dbReference type="OrthoDB" id="123313at2759"/>
<evidence type="ECO:0000313" key="2">
    <source>
        <dbReference type="EMBL" id="KAG7397821.1"/>
    </source>
</evidence>
<evidence type="ECO:0000313" key="3">
    <source>
        <dbReference type="Proteomes" id="UP000693981"/>
    </source>
</evidence>
<feature type="compositionally biased region" description="Polar residues" evidence="1">
    <location>
        <begin position="79"/>
        <end position="88"/>
    </location>
</feature>
<dbReference type="EMBL" id="JAGDFL010000099">
    <property type="protein sequence ID" value="KAG7397821.1"/>
    <property type="molecule type" value="Genomic_DNA"/>
</dbReference>
<dbReference type="AlphaFoldDB" id="A0A8T1WXB0"/>
<reference evidence="2" key="1">
    <citation type="submission" date="2021-02" db="EMBL/GenBank/DDBJ databases">
        <authorList>
            <person name="Palmer J.M."/>
        </authorList>
    </citation>
    <scope>NUCLEOTIDE SEQUENCE</scope>
    <source>
        <strain evidence="2">SCRP23</strain>
    </source>
</reference>
<proteinExistence type="predicted"/>
<dbReference type="Proteomes" id="UP000693981">
    <property type="component" value="Unassembled WGS sequence"/>
</dbReference>
<accession>A0A8T1WXB0</accession>
<sequence length="213" mass="24408">MQLHLDRINSKVPMPRLNPYAPTLSPVTTVPQDASWSMDFLTNIDQIRIIDTQPSVQDGTTLYVVELYSLCPSTSNIPTVRNNGSRGDTTVQTPATATSSSSSEQSTPERHLDLCVRRRFTDFAHLRHEALAVTCVNARFLCKYCCQFQTYARFHAAQPFWFVRVATTKKQKKKILVRFLADLVDFAQSRVQRSRHCRLRQTLPMLLEKFLND</sequence>
<comment type="caution">
    <text evidence="2">The sequence shown here is derived from an EMBL/GenBank/DDBJ whole genome shotgun (WGS) entry which is preliminary data.</text>
</comment>
<organism evidence="2 3">
    <name type="scientific">Phytophthora boehmeriae</name>
    <dbReference type="NCBI Taxonomy" id="109152"/>
    <lineage>
        <taxon>Eukaryota</taxon>
        <taxon>Sar</taxon>
        <taxon>Stramenopiles</taxon>
        <taxon>Oomycota</taxon>
        <taxon>Peronosporomycetes</taxon>
        <taxon>Peronosporales</taxon>
        <taxon>Peronosporaceae</taxon>
        <taxon>Phytophthora</taxon>
    </lineage>
</organism>
<feature type="compositionally biased region" description="Low complexity" evidence="1">
    <location>
        <begin position="89"/>
        <end position="106"/>
    </location>
</feature>
<protein>
    <recommendedName>
        <fullName evidence="4">PX domain-containing protein</fullName>
    </recommendedName>
</protein>
<gene>
    <name evidence="2" type="ORF">PHYBOEH_012083</name>
</gene>